<feature type="chain" id="PRO_5021953147" evidence="1">
    <location>
        <begin position="25"/>
        <end position="103"/>
    </location>
</feature>
<dbReference type="AlphaFoldDB" id="A0A512BSZ5"/>
<dbReference type="EMBL" id="BJYU01000034">
    <property type="protein sequence ID" value="GEO15025.1"/>
    <property type="molecule type" value="Genomic_DNA"/>
</dbReference>
<comment type="caution">
    <text evidence="2">The sequence shown here is derived from an EMBL/GenBank/DDBJ whole genome shotgun (WGS) entry which is preliminary data.</text>
</comment>
<accession>A0A512BSZ5</accession>
<organism evidence="2 3">
    <name type="scientific">Microvirga aerophila</name>
    <dbReference type="NCBI Taxonomy" id="670291"/>
    <lineage>
        <taxon>Bacteria</taxon>
        <taxon>Pseudomonadati</taxon>
        <taxon>Pseudomonadota</taxon>
        <taxon>Alphaproteobacteria</taxon>
        <taxon>Hyphomicrobiales</taxon>
        <taxon>Methylobacteriaceae</taxon>
        <taxon>Microvirga</taxon>
    </lineage>
</organism>
<protein>
    <submittedName>
        <fullName evidence="2">Uncharacterized protein</fullName>
    </submittedName>
</protein>
<gene>
    <name evidence="2" type="ORF">MAE02_27210</name>
</gene>
<evidence type="ECO:0000313" key="3">
    <source>
        <dbReference type="Proteomes" id="UP000321085"/>
    </source>
</evidence>
<reference evidence="2 3" key="1">
    <citation type="submission" date="2019-07" db="EMBL/GenBank/DDBJ databases">
        <title>Whole genome shotgun sequence of Microvirga aerophila NBRC 106136.</title>
        <authorList>
            <person name="Hosoyama A."/>
            <person name="Uohara A."/>
            <person name="Ohji S."/>
            <person name="Ichikawa N."/>
        </authorList>
    </citation>
    <scope>NUCLEOTIDE SEQUENCE [LARGE SCALE GENOMIC DNA]</scope>
    <source>
        <strain evidence="2 3">NBRC 106136</strain>
    </source>
</reference>
<dbReference type="OrthoDB" id="8020289at2"/>
<dbReference type="RefSeq" id="WP_114185003.1">
    <property type="nucleotide sequence ID" value="NZ_BJYU01000034.1"/>
</dbReference>
<dbReference type="Proteomes" id="UP000321085">
    <property type="component" value="Unassembled WGS sequence"/>
</dbReference>
<proteinExistence type="predicted"/>
<keyword evidence="3" id="KW-1185">Reference proteome</keyword>
<evidence type="ECO:0000256" key="1">
    <source>
        <dbReference type="SAM" id="SignalP"/>
    </source>
</evidence>
<evidence type="ECO:0000313" key="2">
    <source>
        <dbReference type="EMBL" id="GEO15025.1"/>
    </source>
</evidence>
<sequence length="103" mass="10860">MRSLSAILLMVVSSVLVASAGARAETANTRVALMPYTECLAIIAEASQEVDEEPVILVSSDDLQTVRINASDGFVTVSCDRTENKMTLTKSPVPEAAGMSASR</sequence>
<keyword evidence="1" id="KW-0732">Signal</keyword>
<feature type="signal peptide" evidence="1">
    <location>
        <begin position="1"/>
        <end position="24"/>
    </location>
</feature>
<name>A0A512BSZ5_9HYPH</name>